<protein>
    <submittedName>
        <fullName evidence="1">Putative amidophosphoribosyltransferase</fullName>
    </submittedName>
</protein>
<dbReference type="SUPFAM" id="SSF53271">
    <property type="entry name" value="PRTase-like"/>
    <property type="match status" value="1"/>
</dbReference>
<reference evidence="1 2" key="1">
    <citation type="submission" date="2017-11" db="EMBL/GenBank/DDBJ databases">
        <title>Genomic Encyclopedia of Archaeal and Bacterial Type Strains, Phase II (KMG-II): From Individual Species to Whole Genera.</title>
        <authorList>
            <person name="Goeker M."/>
        </authorList>
    </citation>
    <scope>NUCLEOTIDE SEQUENCE [LARGE SCALE GENOMIC DNA]</scope>
    <source>
        <strain evidence="1 2">DSM 27763</strain>
    </source>
</reference>
<keyword evidence="1" id="KW-0808">Transferase</keyword>
<keyword evidence="1" id="KW-0328">Glycosyltransferase</keyword>
<gene>
    <name evidence="1" type="ORF">CLV56_2793</name>
</gene>
<comment type="caution">
    <text evidence="1">The sequence shown here is derived from an EMBL/GenBank/DDBJ whole genome shotgun (WGS) entry which is preliminary data.</text>
</comment>
<accession>A0A0B2BNK6</accession>
<dbReference type="InterPro" id="IPR029057">
    <property type="entry name" value="PRTase-like"/>
</dbReference>
<dbReference type="AlphaFoldDB" id="A0A0B2BNK6"/>
<name>A0A0B2BNK6_9ACTN</name>
<dbReference type="Proteomes" id="UP000230842">
    <property type="component" value="Unassembled WGS sequence"/>
</dbReference>
<dbReference type="EMBL" id="PGEZ01000001">
    <property type="protein sequence ID" value="PJJ58542.1"/>
    <property type="molecule type" value="Genomic_DNA"/>
</dbReference>
<dbReference type="OrthoDB" id="5244859at2"/>
<dbReference type="GO" id="GO:0016757">
    <property type="term" value="F:glycosyltransferase activity"/>
    <property type="evidence" value="ECO:0007669"/>
    <property type="project" value="UniProtKB-KW"/>
</dbReference>
<organism evidence="1 2">
    <name type="scientific">Mumia flava</name>
    <dbReference type="NCBI Taxonomy" id="1348852"/>
    <lineage>
        <taxon>Bacteria</taxon>
        <taxon>Bacillati</taxon>
        <taxon>Actinomycetota</taxon>
        <taxon>Actinomycetes</taxon>
        <taxon>Propionibacteriales</taxon>
        <taxon>Nocardioidaceae</taxon>
        <taxon>Mumia</taxon>
    </lineage>
</organism>
<proteinExistence type="predicted"/>
<evidence type="ECO:0000313" key="1">
    <source>
        <dbReference type="EMBL" id="PJJ58542.1"/>
    </source>
</evidence>
<keyword evidence="2" id="KW-1185">Reference proteome</keyword>
<dbReference type="PANTHER" id="PTHR47505">
    <property type="entry name" value="DNA UTILIZATION PROTEIN YHGH"/>
    <property type="match status" value="1"/>
</dbReference>
<dbReference type="PANTHER" id="PTHR47505:SF1">
    <property type="entry name" value="DNA UTILIZATION PROTEIN YHGH"/>
    <property type="match status" value="1"/>
</dbReference>
<sequence length="261" mass="26827">MRATWDRHREALADLVLGVRCGGCSSPGTRLCGQCRARLRARPVARWPDPPPALLRATLAAPPAAALDYTGLVPTVLAAYKEQGRADLGPMLGDLLAVAVLTALAGAVVPGPDGSAGPPPSGDLWSRVVLVPVPSRRAAVRRRGRDAVGDLARQAARRLGSVGLDVRVGTLLRVVRPVADQAGLDARARAENVAGVFGPRGTHRFRTAAPRATLVVVDDVVTTGATVAEAVRALGGMGATPVAVASVAAARRRRASAAGDP</sequence>
<dbReference type="InterPro" id="IPR051910">
    <property type="entry name" value="ComF/GntX_DNA_util-trans"/>
</dbReference>
<dbReference type="Gene3D" id="3.40.50.2020">
    <property type="match status" value="1"/>
</dbReference>
<evidence type="ECO:0000313" key="2">
    <source>
        <dbReference type="Proteomes" id="UP000230842"/>
    </source>
</evidence>
<dbReference type="RefSeq" id="WP_039347024.1">
    <property type="nucleotide sequence ID" value="NZ_PGEZ01000001.1"/>
</dbReference>